<dbReference type="InterPro" id="IPR050266">
    <property type="entry name" value="AB_hydrolase_sf"/>
</dbReference>
<evidence type="ECO:0000313" key="4">
    <source>
        <dbReference type="EMBL" id="SUZ80714.1"/>
    </source>
</evidence>
<dbReference type="GO" id="GO:0016787">
    <property type="term" value="F:hydrolase activity"/>
    <property type="evidence" value="ECO:0007669"/>
    <property type="project" value="UniProtKB-KW"/>
</dbReference>
<dbReference type="PANTHER" id="PTHR43798">
    <property type="entry name" value="MONOACYLGLYCEROL LIPASE"/>
    <property type="match status" value="1"/>
</dbReference>
<protein>
    <recommendedName>
        <fullName evidence="3">AB hydrolase-1 domain-containing protein</fullName>
    </recommendedName>
</protein>
<dbReference type="PANTHER" id="PTHR43798:SF31">
    <property type="entry name" value="AB HYDROLASE SUPERFAMILY PROTEIN YCLE"/>
    <property type="match status" value="1"/>
</dbReference>
<dbReference type="Pfam" id="PF00561">
    <property type="entry name" value="Abhydrolase_1"/>
    <property type="match status" value="1"/>
</dbReference>
<keyword evidence="1" id="KW-0378">Hydrolase</keyword>
<proteinExistence type="predicted"/>
<dbReference type="PRINTS" id="PR00111">
    <property type="entry name" value="ABHYDROLASE"/>
</dbReference>
<dbReference type="SUPFAM" id="SSF53474">
    <property type="entry name" value="alpha/beta-Hydrolases"/>
    <property type="match status" value="1"/>
</dbReference>
<name>A0A381QP42_9ZZZZ</name>
<gene>
    <name evidence="4" type="ORF">METZ01_LOCUS33568</name>
</gene>
<evidence type="ECO:0000259" key="3">
    <source>
        <dbReference type="Pfam" id="PF00561"/>
    </source>
</evidence>
<evidence type="ECO:0000256" key="2">
    <source>
        <dbReference type="SAM" id="MobiDB-lite"/>
    </source>
</evidence>
<evidence type="ECO:0000256" key="1">
    <source>
        <dbReference type="ARBA" id="ARBA00022801"/>
    </source>
</evidence>
<feature type="domain" description="AB hydrolase-1" evidence="3">
    <location>
        <begin position="24"/>
        <end position="160"/>
    </location>
</feature>
<organism evidence="4">
    <name type="scientific">marine metagenome</name>
    <dbReference type="NCBI Taxonomy" id="408172"/>
    <lineage>
        <taxon>unclassified sequences</taxon>
        <taxon>metagenomes</taxon>
        <taxon>ecological metagenomes</taxon>
    </lineage>
</organism>
<dbReference type="Gene3D" id="3.40.50.1820">
    <property type="entry name" value="alpha/beta hydrolase"/>
    <property type="match status" value="2"/>
</dbReference>
<dbReference type="InterPro" id="IPR029058">
    <property type="entry name" value="AB_hydrolase_fold"/>
</dbReference>
<reference evidence="4" key="1">
    <citation type="submission" date="2018-05" db="EMBL/GenBank/DDBJ databases">
        <authorList>
            <person name="Lanie J.A."/>
            <person name="Ng W.-L."/>
            <person name="Kazmierczak K.M."/>
            <person name="Andrzejewski T.M."/>
            <person name="Davidsen T.M."/>
            <person name="Wayne K.J."/>
            <person name="Tettelin H."/>
            <person name="Glass J.I."/>
            <person name="Rusch D."/>
            <person name="Podicherti R."/>
            <person name="Tsui H.-C.T."/>
            <person name="Winkler M.E."/>
        </authorList>
    </citation>
    <scope>NUCLEOTIDE SEQUENCE</scope>
</reference>
<sequence length="229" mass="24130">MLVGAGGTALASETRGPDGPTGHPVVATTGWANDRRVWSPMVDDLAATHSVTTWDLRGHGDSEAPAPGEYTRAHALGDLTAVLDHAGRPAVLMGHSLGGYLSLAHAVDHPDDVAGLVLVATGPGFRKAEARDQWNASVRASMEKLDLPVGTDELSMHTDAHVIDHLADIEVPVLVLLGEHDVRFAASASLFERDLNVRETVIVPDMGHMVHVKAPTECAAAVCRFLAGL</sequence>
<feature type="region of interest" description="Disordered" evidence="2">
    <location>
        <begin position="1"/>
        <end position="27"/>
    </location>
</feature>
<dbReference type="InterPro" id="IPR000073">
    <property type="entry name" value="AB_hydrolase_1"/>
</dbReference>
<accession>A0A381QP42</accession>
<dbReference type="GO" id="GO:0016020">
    <property type="term" value="C:membrane"/>
    <property type="evidence" value="ECO:0007669"/>
    <property type="project" value="TreeGrafter"/>
</dbReference>
<dbReference type="AlphaFoldDB" id="A0A381QP42"/>
<dbReference type="EMBL" id="UINC01001438">
    <property type="protein sequence ID" value="SUZ80714.1"/>
    <property type="molecule type" value="Genomic_DNA"/>
</dbReference>